<sequence>MLIHFFDMSQTVDVNEHSLHAIAYAELVKNHVRTTSIQALKRLNILGQICGKNLIELPIFFLMSKAFGLALIGTRAAAPKSVRFPHGDPLMFHFHFIVGNLPPFYSVSGRGRTH</sequence>
<dbReference type="RefSeq" id="WP_246062960.1">
    <property type="nucleotide sequence ID" value="NZ_JARLKN010000045.1"/>
</dbReference>
<comment type="caution">
    <text evidence="1">The sequence shown here is derived from an EMBL/GenBank/DDBJ whole genome shotgun (WGS) entry which is preliminary data.</text>
</comment>
<keyword evidence="2" id="KW-1185">Reference proteome</keyword>
<dbReference type="Proteomes" id="UP001168883">
    <property type="component" value="Unassembled WGS sequence"/>
</dbReference>
<reference evidence="1" key="1">
    <citation type="submission" date="2023-07" db="EMBL/GenBank/DDBJ databases">
        <authorList>
            <person name="Aktuganov G."/>
            <person name="Boyko T."/>
            <person name="Delegan Y."/>
            <person name="Galimzianova N."/>
            <person name="Gilvanova E."/>
            <person name="Korobov V."/>
            <person name="Kuzmina L."/>
            <person name="Melentiev A."/>
            <person name="Milman P."/>
            <person name="Ryabova A."/>
            <person name="Stupak E."/>
            <person name="Yasakov T."/>
            <person name="Zharikova N."/>
            <person name="Zhurenko E."/>
        </authorList>
    </citation>
    <scope>NUCLEOTIDE SEQUENCE</scope>
    <source>
        <strain evidence="1">IB-739</strain>
    </source>
</reference>
<accession>A0ABT8VFM1</accession>
<dbReference type="EMBL" id="JAUMKJ010000031">
    <property type="protein sequence ID" value="MDO3679788.1"/>
    <property type="molecule type" value="Genomic_DNA"/>
</dbReference>
<protein>
    <submittedName>
        <fullName evidence="1">Uncharacterized protein</fullName>
    </submittedName>
</protein>
<name>A0ABT8VFM1_9BACL</name>
<gene>
    <name evidence="1" type="ORF">Q3C12_22510</name>
</gene>
<evidence type="ECO:0000313" key="1">
    <source>
        <dbReference type="EMBL" id="MDO3679788.1"/>
    </source>
</evidence>
<evidence type="ECO:0000313" key="2">
    <source>
        <dbReference type="Proteomes" id="UP001168883"/>
    </source>
</evidence>
<proteinExistence type="predicted"/>
<organism evidence="1 2">
    <name type="scientific">Paenibacillus ehimensis</name>
    <dbReference type="NCBI Taxonomy" id="79264"/>
    <lineage>
        <taxon>Bacteria</taxon>
        <taxon>Bacillati</taxon>
        <taxon>Bacillota</taxon>
        <taxon>Bacilli</taxon>
        <taxon>Bacillales</taxon>
        <taxon>Paenibacillaceae</taxon>
        <taxon>Paenibacillus</taxon>
    </lineage>
</organism>